<dbReference type="SUPFAM" id="SSF51971">
    <property type="entry name" value="Nucleotide-binding domain"/>
    <property type="match status" value="1"/>
</dbReference>
<dbReference type="PANTHER" id="PTHR48467:SF1">
    <property type="entry name" value="GLUTAMATE SYNTHASE 1 [NADH], CHLOROPLASTIC-LIKE"/>
    <property type="match status" value="1"/>
</dbReference>
<evidence type="ECO:0000256" key="1">
    <source>
        <dbReference type="ARBA" id="ARBA00001974"/>
    </source>
</evidence>
<proteinExistence type="predicted"/>
<evidence type="ECO:0000256" key="4">
    <source>
        <dbReference type="ARBA" id="ARBA00022857"/>
    </source>
</evidence>
<name>A0A1I6WFI7_9RHOB</name>
<dbReference type="OrthoDB" id="9803192at2"/>
<keyword evidence="8" id="KW-1185">Reference proteome</keyword>
<dbReference type="RefSeq" id="WP_092430822.1">
    <property type="nucleotide sequence ID" value="NZ_FNCL01000023.1"/>
</dbReference>
<dbReference type="InterPro" id="IPR023753">
    <property type="entry name" value="FAD/NAD-binding_dom"/>
</dbReference>
<dbReference type="EMBL" id="FOZW01000020">
    <property type="protein sequence ID" value="SFT24757.1"/>
    <property type="molecule type" value="Genomic_DNA"/>
</dbReference>
<dbReference type="GO" id="GO:0016491">
    <property type="term" value="F:oxidoreductase activity"/>
    <property type="evidence" value="ECO:0007669"/>
    <property type="project" value="UniProtKB-KW"/>
</dbReference>
<feature type="domain" description="FAD/NAD(P)-binding" evidence="6">
    <location>
        <begin position="4"/>
        <end position="201"/>
    </location>
</feature>
<reference evidence="8" key="1">
    <citation type="submission" date="2016-10" db="EMBL/GenBank/DDBJ databases">
        <authorList>
            <person name="Varghese N."/>
            <person name="Submissions S."/>
        </authorList>
    </citation>
    <scope>NUCLEOTIDE SEQUENCE [LARGE SCALE GENOMIC DNA]</scope>
    <source>
        <strain evidence="8">DSM 26894</strain>
    </source>
</reference>
<dbReference type="Pfam" id="PF07992">
    <property type="entry name" value="Pyr_redox_2"/>
    <property type="match status" value="1"/>
</dbReference>
<dbReference type="STRING" id="311180.SAMN04488050_1205"/>
<keyword evidence="3" id="KW-0274">FAD</keyword>
<keyword evidence="4" id="KW-0521">NADP</keyword>
<dbReference type="AlphaFoldDB" id="A0A1I6WFI7"/>
<keyword evidence="2" id="KW-0285">Flavoprotein</keyword>
<organism evidence="7 8">
    <name type="scientific">Alloyangia pacifica</name>
    <dbReference type="NCBI Taxonomy" id="311180"/>
    <lineage>
        <taxon>Bacteria</taxon>
        <taxon>Pseudomonadati</taxon>
        <taxon>Pseudomonadota</taxon>
        <taxon>Alphaproteobacteria</taxon>
        <taxon>Rhodobacterales</taxon>
        <taxon>Roseobacteraceae</taxon>
        <taxon>Alloyangia</taxon>
    </lineage>
</organism>
<evidence type="ECO:0000256" key="2">
    <source>
        <dbReference type="ARBA" id="ARBA00022630"/>
    </source>
</evidence>
<dbReference type="PANTHER" id="PTHR48467">
    <property type="entry name" value="GLUTAMATE SYNTHASE 1 [NADH], CHLOROPLASTIC-LIKE"/>
    <property type="match status" value="1"/>
</dbReference>
<dbReference type="Proteomes" id="UP000199392">
    <property type="component" value="Unassembled WGS sequence"/>
</dbReference>
<gene>
    <name evidence="7" type="ORF">SAMN04488050_1205</name>
</gene>
<dbReference type="InterPro" id="IPR055275">
    <property type="entry name" value="Ferredox_Rdtase"/>
</dbReference>
<evidence type="ECO:0000259" key="6">
    <source>
        <dbReference type="Pfam" id="PF07992"/>
    </source>
</evidence>
<accession>A0A1I6WFI7</accession>
<evidence type="ECO:0000313" key="7">
    <source>
        <dbReference type="EMBL" id="SFT24757.1"/>
    </source>
</evidence>
<evidence type="ECO:0000256" key="5">
    <source>
        <dbReference type="ARBA" id="ARBA00023002"/>
    </source>
</evidence>
<protein>
    <submittedName>
        <fullName evidence="7">Ferredoxin--NADP+ reductase</fullName>
    </submittedName>
</protein>
<keyword evidence="5" id="KW-0560">Oxidoreductase</keyword>
<evidence type="ECO:0000313" key="8">
    <source>
        <dbReference type="Proteomes" id="UP000199392"/>
    </source>
</evidence>
<comment type="cofactor">
    <cofactor evidence="1">
        <name>FAD</name>
        <dbReference type="ChEBI" id="CHEBI:57692"/>
    </cofactor>
</comment>
<dbReference type="PRINTS" id="PR00419">
    <property type="entry name" value="ADXRDTASE"/>
</dbReference>
<sequence>MTGKVAIVGAGPSGCYTAQALLKAAPGLEVDVIDALPVPYGLVRYGVAADHQGTKAVSRQFDRIFTRMGGQFFGNLRIGADVSLTDLCGAYDAVVLAAGLSADRPLGLPGDDLPGIIGSARLTRALYEHPDAGPLPDLGAHPVIIGTGNVAIDILRLLVKTPEELAGSDLGPGPSDWLSRQRVERITIVGRSPATAARFDPAMIRELATLSRINASIQPPAQGGAGVEGLLATLAETTSGPLPVEFRFQTTPTAVRRGPGGLLLDVTTPNGAETLSASALLTAIGFASDQALTGEQVADCYHTGWFANGPTGALPRCREEAQALAARILRELAPDPRRPGRRLLQDVPGTVDFAHWQAIDAHEKAVAAPERCRRKLAQRADLLTLPTLQDV</sequence>
<evidence type="ECO:0000256" key="3">
    <source>
        <dbReference type="ARBA" id="ARBA00022827"/>
    </source>
</evidence>
<dbReference type="Gene3D" id="3.40.50.720">
    <property type="entry name" value="NAD(P)-binding Rossmann-like Domain"/>
    <property type="match status" value="2"/>
</dbReference>